<evidence type="ECO:0000259" key="10">
    <source>
        <dbReference type="Pfam" id="PF21088"/>
    </source>
</evidence>
<evidence type="ECO:0000259" key="8">
    <source>
        <dbReference type="Pfam" id="PF00924"/>
    </source>
</evidence>
<evidence type="ECO:0000256" key="6">
    <source>
        <dbReference type="ARBA" id="ARBA00023136"/>
    </source>
</evidence>
<evidence type="ECO:0000313" key="12">
    <source>
        <dbReference type="Proteomes" id="UP001304300"/>
    </source>
</evidence>
<keyword evidence="6 7" id="KW-0472">Membrane</keyword>
<dbReference type="InterPro" id="IPR006686">
    <property type="entry name" value="MscS_channel_CS"/>
</dbReference>
<dbReference type="Gene3D" id="2.30.30.60">
    <property type="match status" value="1"/>
</dbReference>
<feature type="domain" description="Mechanosensitive ion channel transmembrane helices 2/3" evidence="10">
    <location>
        <begin position="65"/>
        <end position="106"/>
    </location>
</feature>
<dbReference type="Pfam" id="PF05552">
    <property type="entry name" value="MS_channel_1st_1"/>
    <property type="match status" value="1"/>
</dbReference>
<dbReference type="GO" id="GO:0008381">
    <property type="term" value="F:mechanosensitive monoatomic ion channel activity"/>
    <property type="evidence" value="ECO:0007669"/>
    <property type="project" value="InterPro"/>
</dbReference>
<dbReference type="InterPro" id="IPR008910">
    <property type="entry name" value="MSC_TM_helix"/>
</dbReference>
<name>A0AAQ3QTY1_9BACT</name>
<evidence type="ECO:0000256" key="5">
    <source>
        <dbReference type="ARBA" id="ARBA00022989"/>
    </source>
</evidence>
<feature type="domain" description="Mechanosensitive ion channel MscS" evidence="8">
    <location>
        <begin position="108"/>
        <end position="173"/>
    </location>
</feature>
<dbReference type="Pfam" id="PF21088">
    <property type="entry name" value="MS_channel_1st"/>
    <property type="match status" value="1"/>
</dbReference>
<dbReference type="PANTHER" id="PTHR30221:SF1">
    <property type="entry name" value="SMALL-CONDUCTANCE MECHANOSENSITIVE CHANNEL"/>
    <property type="match status" value="1"/>
</dbReference>
<dbReference type="InterPro" id="IPR011066">
    <property type="entry name" value="MscS_channel_C_sf"/>
</dbReference>
<dbReference type="PROSITE" id="PS01246">
    <property type="entry name" value="UPF0003"/>
    <property type="match status" value="1"/>
</dbReference>
<feature type="transmembrane region" description="Helical" evidence="7">
    <location>
        <begin position="92"/>
        <end position="121"/>
    </location>
</feature>
<evidence type="ECO:0000259" key="9">
    <source>
        <dbReference type="Pfam" id="PF21082"/>
    </source>
</evidence>
<evidence type="ECO:0000256" key="2">
    <source>
        <dbReference type="ARBA" id="ARBA00008017"/>
    </source>
</evidence>
<dbReference type="InterPro" id="IPR045275">
    <property type="entry name" value="MscS_archaea/bacteria_type"/>
</dbReference>
<dbReference type="InterPro" id="IPR006685">
    <property type="entry name" value="MscS_channel_2nd"/>
</dbReference>
<sequence>MESINSTFAAITPDNWDLGDYAMRVLFAVVIFFVGKWLSGIGRSIFRKILEARKVDPVLISFSSNIVYALLIVMVVIAALEALGVDTTSAVAIVGASTLAVGLALQGSLSNLAAGVMIIIFRPFRIDDFIDAGGVTGIVTDLNIFETHLRTPDNKKVILPNGQITGGAITNFSANDTRRMDLVVGVSYDDDIRKVKKVLCEILENDEGVLKDPAYSVGLLEMADSSVNFAVRPWVKTPEYWDVFFRLQEAIKLRMDEEGITIPFPQQDVYMHQMDAKEGSA</sequence>
<gene>
    <name evidence="11" type="ORF">RZN69_14780</name>
</gene>
<keyword evidence="12" id="KW-1185">Reference proteome</keyword>
<feature type="transmembrane region" description="Helical" evidence="7">
    <location>
        <begin position="58"/>
        <end position="80"/>
    </location>
</feature>
<dbReference type="SUPFAM" id="SSF82861">
    <property type="entry name" value="Mechanosensitive channel protein MscS (YggB), transmembrane region"/>
    <property type="match status" value="1"/>
</dbReference>
<dbReference type="InterPro" id="IPR023408">
    <property type="entry name" value="MscS_beta-dom_sf"/>
</dbReference>
<dbReference type="InterPro" id="IPR049278">
    <property type="entry name" value="MS_channel_C"/>
</dbReference>
<dbReference type="KEGG" id="puo:RZN69_14780"/>
<evidence type="ECO:0000313" key="11">
    <source>
        <dbReference type="EMBL" id="WOO39888.1"/>
    </source>
</evidence>
<organism evidence="11 12">
    <name type="scientific">Rubellicoccus peritrichatus</name>
    <dbReference type="NCBI Taxonomy" id="3080537"/>
    <lineage>
        <taxon>Bacteria</taxon>
        <taxon>Pseudomonadati</taxon>
        <taxon>Verrucomicrobiota</taxon>
        <taxon>Opitutia</taxon>
        <taxon>Puniceicoccales</taxon>
        <taxon>Cerasicoccaceae</taxon>
        <taxon>Rubellicoccus</taxon>
    </lineage>
</organism>
<dbReference type="EMBL" id="CP136920">
    <property type="protein sequence ID" value="WOO39888.1"/>
    <property type="molecule type" value="Genomic_DNA"/>
</dbReference>
<dbReference type="InterPro" id="IPR049142">
    <property type="entry name" value="MS_channel_1st"/>
</dbReference>
<dbReference type="Gene3D" id="3.30.70.100">
    <property type="match status" value="1"/>
</dbReference>
<feature type="transmembrane region" description="Helical" evidence="7">
    <location>
        <begin position="21"/>
        <end position="38"/>
    </location>
</feature>
<dbReference type="Pfam" id="PF21082">
    <property type="entry name" value="MS_channel_3rd"/>
    <property type="match status" value="1"/>
</dbReference>
<evidence type="ECO:0000256" key="3">
    <source>
        <dbReference type="ARBA" id="ARBA00022475"/>
    </source>
</evidence>
<dbReference type="Proteomes" id="UP001304300">
    <property type="component" value="Chromosome"/>
</dbReference>
<dbReference type="InterPro" id="IPR010920">
    <property type="entry name" value="LSM_dom_sf"/>
</dbReference>
<dbReference type="Gene3D" id="1.10.287.1260">
    <property type="match status" value="1"/>
</dbReference>
<reference evidence="11 12" key="1">
    <citation type="submission" date="2023-10" db="EMBL/GenBank/DDBJ databases">
        <title>Rubellicoccus peritrichatus gen. nov., sp. nov., isolated from an algae of coral reef tank.</title>
        <authorList>
            <person name="Luo J."/>
        </authorList>
    </citation>
    <scope>NUCLEOTIDE SEQUENCE [LARGE SCALE GENOMIC DNA]</scope>
    <source>
        <strain evidence="11 12">CR14</strain>
    </source>
</reference>
<dbReference type="Pfam" id="PF00924">
    <property type="entry name" value="MS_channel_2nd"/>
    <property type="match status" value="1"/>
</dbReference>
<dbReference type="AlphaFoldDB" id="A0AAQ3QTY1"/>
<comment type="subcellular location">
    <subcellularLocation>
        <location evidence="1">Cell membrane</location>
        <topology evidence="1">Multi-pass membrane protein</topology>
    </subcellularLocation>
</comment>
<dbReference type="RefSeq" id="WP_317831931.1">
    <property type="nucleotide sequence ID" value="NZ_CP136920.1"/>
</dbReference>
<keyword evidence="5 7" id="KW-1133">Transmembrane helix</keyword>
<protein>
    <submittedName>
        <fullName evidence="11">Mechanosensitive ion channel</fullName>
    </submittedName>
</protein>
<keyword evidence="3" id="KW-1003">Cell membrane</keyword>
<proteinExistence type="inferred from homology"/>
<keyword evidence="4 7" id="KW-0812">Transmembrane</keyword>
<feature type="domain" description="Mechanosensitive ion channel MscS C-terminal" evidence="9">
    <location>
        <begin position="182"/>
        <end position="261"/>
    </location>
</feature>
<dbReference type="SUPFAM" id="SSF82689">
    <property type="entry name" value="Mechanosensitive channel protein MscS (YggB), C-terminal domain"/>
    <property type="match status" value="1"/>
</dbReference>
<dbReference type="GO" id="GO:0005886">
    <property type="term" value="C:plasma membrane"/>
    <property type="evidence" value="ECO:0007669"/>
    <property type="project" value="UniProtKB-SubCell"/>
</dbReference>
<evidence type="ECO:0000256" key="1">
    <source>
        <dbReference type="ARBA" id="ARBA00004651"/>
    </source>
</evidence>
<dbReference type="SUPFAM" id="SSF50182">
    <property type="entry name" value="Sm-like ribonucleoproteins"/>
    <property type="match status" value="1"/>
</dbReference>
<dbReference type="InterPro" id="IPR011014">
    <property type="entry name" value="MscS_channel_TM-2"/>
</dbReference>
<evidence type="ECO:0000256" key="7">
    <source>
        <dbReference type="SAM" id="Phobius"/>
    </source>
</evidence>
<evidence type="ECO:0000256" key="4">
    <source>
        <dbReference type="ARBA" id="ARBA00022692"/>
    </source>
</evidence>
<comment type="similarity">
    <text evidence="2">Belongs to the MscS (TC 1.A.23) family.</text>
</comment>
<dbReference type="PANTHER" id="PTHR30221">
    <property type="entry name" value="SMALL-CONDUCTANCE MECHANOSENSITIVE CHANNEL"/>
    <property type="match status" value="1"/>
</dbReference>
<accession>A0AAQ3QTY1</accession>